<dbReference type="PANTHER" id="PTHR43742">
    <property type="entry name" value="TRIMETHYLAMINE-N-OXIDE REDUCTASE"/>
    <property type="match status" value="1"/>
</dbReference>
<dbReference type="GO" id="GO:0009061">
    <property type="term" value="P:anaerobic respiration"/>
    <property type="evidence" value="ECO:0007669"/>
    <property type="project" value="TreeGrafter"/>
</dbReference>
<dbReference type="Gene3D" id="3.40.50.740">
    <property type="match status" value="1"/>
</dbReference>
<dbReference type="GO" id="GO:0030288">
    <property type="term" value="C:outer membrane-bounded periplasmic space"/>
    <property type="evidence" value="ECO:0007669"/>
    <property type="project" value="TreeGrafter"/>
</dbReference>
<dbReference type="InterPro" id="IPR009010">
    <property type="entry name" value="Asp_de-COase-like_dom_sf"/>
</dbReference>
<dbReference type="Gene3D" id="3.40.228.10">
    <property type="entry name" value="Dimethylsulfoxide Reductase, domain 2"/>
    <property type="match status" value="1"/>
</dbReference>
<dbReference type="CDD" id="cd02793">
    <property type="entry name" value="MopB_CT_DMSOR-BSOR-TMAOR"/>
    <property type="match status" value="1"/>
</dbReference>
<dbReference type="InterPro" id="IPR041954">
    <property type="entry name" value="CT_DMSOR/BSOR/TMAOR"/>
</dbReference>
<keyword evidence="3" id="KW-0500">Molybdenum</keyword>
<dbReference type="InterPro" id="IPR041460">
    <property type="entry name" value="Molybdopterin_N"/>
</dbReference>
<evidence type="ECO:0000256" key="3">
    <source>
        <dbReference type="ARBA" id="ARBA00022505"/>
    </source>
</evidence>
<dbReference type="GO" id="GO:0009055">
    <property type="term" value="F:electron transfer activity"/>
    <property type="evidence" value="ECO:0007669"/>
    <property type="project" value="TreeGrafter"/>
</dbReference>
<evidence type="ECO:0000259" key="8">
    <source>
        <dbReference type="Pfam" id="PF01568"/>
    </source>
</evidence>
<evidence type="ECO:0000313" key="11">
    <source>
        <dbReference type="Proteomes" id="UP000515728"/>
    </source>
</evidence>
<dbReference type="PANTHER" id="PTHR43742:SF10">
    <property type="entry name" value="TRIMETHYLAMINE-N-OXIDE REDUCTASE 2"/>
    <property type="match status" value="1"/>
</dbReference>
<gene>
    <name evidence="10" type="ORF">H6H00_24865</name>
</gene>
<keyword evidence="5" id="KW-0560">Oxidoreductase</keyword>
<sequence>MAANPYVTSSSHWGAFEARAVDGTVQVRAHPADPDPSPLLANLASAVDPAVRIARPAIREGWLRDGPGPSDGRGREGFVEVEWDELIEVLAGELRHVYAERGPRGVFGGSYGWASAGRFHHAQSQLKRFLTCLGGYVSGVGNYSYGASGVLMPHVVGRGVDVTTGLTDWAVIREHTELVVAFGGIPRKNTAMNPGGMVRHTADQHLRAAVGGSVDVVTVSPLREDSPGSTWLPIRPASDVAMMLGLMHVLVAEDLHDPAFLERYCVGAPELLAYVTGRSDGVAKSPEWAAERCDVPADTIRALARRMAASRTLVTVTWSLQRTEHGEQAPWAGIALAAVLGQIGLPGRGFGHGYGSMADVGVPGAGVRVPTLPQGVNPVADHIPVARVADMLLHPGEPFEFDGSTLTYPDIGLVYWAGGNPFHHHQDLHRLRRALATVDTVVVHEPFWTAMAKHADIVVPVTTPLERTDIGASRTDHHLVPMHRVVEPFGLARDDHAVLAALADALGVGDAFTEGRSADEWLRHLYETWATSTGPRLGVDLPPYDDFLASPLLTLPVQPADRTFLDGFRADPDGRPLRTPSGRIELFSATIAGFGYDDCPGHPTWLEPVEWLGSPHAARWPLHLIANQPRGRLHSQLDAGAESRRHKVGGREAVRMHPDDAAERGISDGDVVRLFNDRGACLAGARLDDGVRRGVVQLPTGAWFDPVGDTELCAHGNPNVLTRDHGTSRLAQGTSGQHALVEVERFEGDPSPVRAHRPPDFVERPDRPQLSPPEFTAP</sequence>
<dbReference type="Gene3D" id="3.90.55.10">
    <property type="entry name" value="Dimethylsulfoxide Reductase, domain 3"/>
    <property type="match status" value="1"/>
</dbReference>
<feature type="compositionally biased region" description="Basic and acidic residues" evidence="6">
    <location>
        <begin position="757"/>
        <end position="767"/>
    </location>
</feature>
<dbReference type="Pfam" id="PF01568">
    <property type="entry name" value="Molydop_binding"/>
    <property type="match status" value="1"/>
</dbReference>
<dbReference type="SUPFAM" id="SSF50692">
    <property type="entry name" value="ADC-like"/>
    <property type="match status" value="1"/>
</dbReference>
<dbReference type="GO" id="GO:0016491">
    <property type="term" value="F:oxidoreductase activity"/>
    <property type="evidence" value="ECO:0007669"/>
    <property type="project" value="UniProtKB-KW"/>
</dbReference>
<feature type="domain" description="Molybdopterin oxidoreductase N-terminal" evidence="9">
    <location>
        <begin position="9"/>
        <end position="47"/>
    </location>
</feature>
<comment type="similarity">
    <text evidence="2">Belongs to the prokaryotic molybdopterin-containing oxidoreductase family.</text>
</comment>
<dbReference type="Pfam" id="PF18364">
    <property type="entry name" value="Molybdopterin_N"/>
    <property type="match status" value="1"/>
</dbReference>
<evidence type="ECO:0000256" key="5">
    <source>
        <dbReference type="ARBA" id="ARBA00023002"/>
    </source>
</evidence>
<feature type="domain" description="Molybdopterin dinucleotide-binding" evidence="8">
    <location>
        <begin position="622"/>
        <end position="736"/>
    </location>
</feature>
<dbReference type="InterPro" id="IPR006657">
    <property type="entry name" value="MoPterin_dinucl-bd_dom"/>
</dbReference>
<dbReference type="InterPro" id="IPR050612">
    <property type="entry name" value="Prok_Mopterin_Oxidored"/>
</dbReference>
<evidence type="ECO:0000259" key="9">
    <source>
        <dbReference type="Pfam" id="PF18364"/>
    </source>
</evidence>
<evidence type="ECO:0000256" key="1">
    <source>
        <dbReference type="ARBA" id="ARBA00001942"/>
    </source>
</evidence>
<dbReference type="KEGG" id="ppel:H6H00_24865"/>
<evidence type="ECO:0000256" key="4">
    <source>
        <dbReference type="ARBA" id="ARBA00022723"/>
    </source>
</evidence>
<evidence type="ECO:0000313" key="10">
    <source>
        <dbReference type="EMBL" id="QNG55836.1"/>
    </source>
</evidence>
<evidence type="ECO:0000256" key="2">
    <source>
        <dbReference type="ARBA" id="ARBA00010312"/>
    </source>
</evidence>
<dbReference type="Proteomes" id="UP000515728">
    <property type="component" value="Chromosome"/>
</dbReference>
<protein>
    <submittedName>
        <fullName evidence="10">Molybdopterin-dependent oxidoreductase</fullName>
    </submittedName>
</protein>
<feature type="region of interest" description="Disordered" evidence="6">
    <location>
        <begin position="745"/>
        <end position="778"/>
    </location>
</feature>
<name>A0A7G7MSS5_9PSEU</name>
<evidence type="ECO:0000259" key="7">
    <source>
        <dbReference type="Pfam" id="PF00384"/>
    </source>
</evidence>
<dbReference type="Gene3D" id="2.40.40.20">
    <property type="match status" value="1"/>
</dbReference>
<dbReference type="FunFam" id="2.40.40.20:FF:000009">
    <property type="entry name" value="Biotin sulfoxide reductase 2"/>
    <property type="match status" value="1"/>
</dbReference>
<dbReference type="GO" id="GO:0043546">
    <property type="term" value="F:molybdopterin cofactor binding"/>
    <property type="evidence" value="ECO:0007669"/>
    <property type="project" value="InterPro"/>
</dbReference>
<keyword evidence="4" id="KW-0479">Metal-binding</keyword>
<dbReference type="InterPro" id="IPR006656">
    <property type="entry name" value="Mopterin_OxRdtase"/>
</dbReference>
<dbReference type="Pfam" id="PF00384">
    <property type="entry name" value="Molybdopterin"/>
    <property type="match status" value="1"/>
</dbReference>
<proteinExistence type="inferred from homology"/>
<dbReference type="EMBL" id="CP060131">
    <property type="protein sequence ID" value="QNG55836.1"/>
    <property type="molecule type" value="Genomic_DNA"/>
</dbReference>
<dbReference type="AlphaFoldDB" id="A0A7G7MSS5"/>
<keyword evidence="11" id="KW-1185">Reference proteome</keyword>
<evidence type="ECO:0000256" key="6">
    <source>
        <dbReference type="SAM" id="MobiDB-lite"/>
    </source>
</evidence>
<feature type="domain" description="Molybdopterin oxidoreductase" evidence="7">
    <location>
        <begin position="52"/>
        <end position="504"/>
    </location>
</feature>
<organism evidence="10 11">
    <name type="scientific">Pseudonocardia petroleophila</name>
    <dbReference type="NCBI Taxonomy" id="37331"/>
    <lineage>
        <taxon>Bacteria</taxon>
        <taxon>Bacillati</taxon>
        <taxon>Actinomycetota</taxon>
        <taxon>Actinomycetes</taxon>
        <taxon>Pseudonocardiales</taxon>
        <taxon>Pseudonocardiaceae</taxon>
        <taxon>Pseudonocardia</taxon>
    </lineage>
</organism>
<dbReference type="GO" id="GO:0030151">
    <property type="term" value="F:molybdenum ion binding"/>
    <property type="evidence" value="ECO:0007669"/>
    <property type="project" value="TreeGrafter"/>
</dbReference>
<reference evidence="10 11" key="1">
    <citation type="submission" date="2020-08" db="EMBL/GenBank/DDBJ databases">
        <authorList>
            <person name="Mo P."/>
        </authorList>
    </citation>
    <scope>NUCLEOTIDE SEQUENCE [LARGE SCALE GENOMIC DNA]</scope>
    <source>
        <strain evidence="10 11">CGMCC 4.1532</strain>
    </source>
</reference>
<dbReference type="SUPFAM" id="SSF53706">
    <property type="entry name" value="Formate dehydrogenase/DMSO reductase, domains 1-3"/>
    <property type="match status" value="1"/>
</dbReference>
<comment type="cofactor">
    <cofactor evidence="1">
        <name>Mo-bis(molybdopterin guanine dinucleotide)</name>
        <dbReference type="ChEBI" id="CHEBI:60539"/>
    </cofactor>
</comment>
<accession>A0A7G7MSS5</accession>